<evidence type="ECO:0000259" key="5">
    <source>
        <dbReference type="PROSITE" id="PS50931"/>
    </source>
</evidence>
<keyword evidence="2" id="KW-0805">Transcription regulation</keyword>
<feature type="domain" description="HTH lysR-type" evidence="5">
    <location>
        <begin position="1"/>
        <end position="59"/>
    </location>
</feature>
<evidence type="ECO:0000256" key="2">
    <source>
        <dbReference type="ARBA" id="ARBA00023015"/>
    </source>
</evidence>
<evidence type="ECO:0000313" key="7">
    <source>
        <dbReference type="Proteomes" id="UP000214600"/>
    </source>
</evidence>
<keyword evidence="3" id="KW-0238">DNA-binding</keyword>
<reference evidence="7" key="1">
    <citation type="submission" date="2017-06" db="EMBL/GenBank/DDBJ databases">
        <authorList>
            <person name="LiPuma J."/>
            <person name="Spilker T."/>
        </authorList>
    </citation>
    <scope>NUCLEOTIDE SEQUENCE [LARGE SCALE GENOMIC DNA]</scope>
    <source>
        <strain evidence="7">AU17325</strain>
    </source>
</reference>
<dbReference type="Gene3D" id="3.40.190.290">
    <property type="match status" value="1"/>
</dbReference>
<keyword evidence="4" id="KW-0804">Transcription</keyword>
<dbReference type="GO" id="GO:0003700">
    <property type="term" value="F:DNA-binding transcription factor activity"/>
    <property type="evidence" value="ECO:0007669"/>
    <property type="project" value="InterPro"/>
</dbReference>
<dbReference type="EMBL" id="NKFA01000009">
    <property type="protein sequence ID" value="OXI39738.1"/>
    <property type="molecule type" value="Genomic_DNA"/>
</dbReference>
<dbReference type="SUPFAM" id="SSF46785">
    <property type="entry name" value="Winged helix' DNA-binding domain"/>
    <property type="match status" value="1"/>
</dbReference>
<dbReference type="GO" id="GO:0003677">
    <property type="term" value="F:DNA binding"/>
    <property type="evidence" value="ECO:0007669"/>
    <property type="project" value="UniProtKB-KW"/>
</dbReference>
<comment type="caution">
    <text evidence="6">The sequence shown here is derived from an EMBL/GenBank/DDBJ whole genome shotgun (WGS) entry which is preliminary data.</text>
</comment>
<sequence>MDKLQSMRSFVQVVNDGSFIRAATRLGISQMMISRRVNWLEEQLERRLLVRRTRSVSLTDFGKTYYTRVSDILAKLDEVEHAVSVPTQTPSGTLRVAVSVGLSLRHLSSCLRDYCDSYPEVVPVPVLVDRPVDLVADGYDAGIFDLSSLSCTSLVARAVFSSPLIACASPDYLQRRGEPTRPEELAEHAYLAISGPQRGKSELQLDSADGTVTITCHPAVVANNIDFLMQMVLSGAGIALIHPALVQRELEKGTLKRVLPDYWAPSPTFGIVYPSRRHLPAKVRTFIDHLLATFDESETAWHSAASAQCQASANAA</sequence>
<name>A0A228IBC7_9BURK</name>
<reference evidence="6 7" key="2">
    <citation type="submission" date="2017-08" db="EMBL/GenBank/DDBJ databases">
        <title>WGS of novel Burkholderia cepaca complex species.</title>
        <authorList>
            <person name="Lipuma J."/>
            <person name="Spilker T."/>
        </authorList>
    </citation>
    <scope>NUCLEOTIDE SEQUENCE [LARGE SCALE GENOMIC DNA]</scope>
    <source>
        <strain evidence="6 7">AU17325</strain>
    </source>
</reference>
<dbReference type="InterPro" id="IPR058163">
    <property type="entry name" value="LysR-type_TF_proteobact-type"/>
</dbReference>
<dbReference type="FunFam" id="1.10.10.10:FF:000001">
    <property type="entry name" value="LysR family transcriptional regulator"/>
    <property type="match status" value="1"/>
</dbReference>
<dbReference type="PROSITE" id="PS50931">
    <property type="entry name" value="HTH_LYSR"/>
    <property type="match status" value="1"/>
</dbReference>
<dbReference type="InterPro" id="IPR000847">
    <property type="entry name" value="LysR_HTH_N"/>
</dbReference>
<dbReference type="AlphaFoldDB" id="A0A228IBC7"/>
<dbReference type="Proteomes" id="UP000214600">
    <property type="component" value="Unassembled WGS sequence"/>
</dbReference>
<evidence type="ECO:0000313" key="6">
    <source>
        <dbReference type="EMBL" id="OXI39738.1"/>
    </source>
</evidence>
<accession>A0A228IBC7</accession>
<dbReference type="Pfam" id="PF00126">
    <property type="entry name" value="HTH_1"/>
    <property type="match status" value="1"/>
</dbReference>
<proteinExistence type="inferred from homology"/>
<dbReference type="CDD" id="cd08422">
    <property type="entry name" value="PBP2_CrgA_like"/>
    <property type="match status" value="1"/>
</dbReference>
<dbReference type="OrthoDB" id="9786526at2"/>
<dbReference type="PANTHER" id="PTHR30537">
    <property type="entry name" value="HTH-TYPE TRANSCRIPTIONAL REGULATOR"/>
    <property type="match status" value="1"/>
</dbReference>
<evidence type="ECO:0000256" key="1">
    <source>
        <dbReference type="ARBA" id="ARBA00009437"/>
    </source>
</evidence>
<dbReference type="InterPro" id="IPR036388">
    <property type="entry name" value="WH-like_DNA-bd_sf"/>
</dbReference>
<dbReference type="Pfam" id="PF03466">
    <property type="entry name" value="LysR_substrate"/>
    <property type="match status" value="1"/>
</dbReference>
<evidence type="ECO:0000256" key="4">
    <source>
        <dbReference type="ARBA" id="ARBA00023163"/>
    </source>
</evidence>
<gene>
    <name evidence="6" type="ORF">CFB84_25730</name>
</gene>
<comment type="similarity">
    <text evidence="1">Belongs to the LysR transcriptional regulatory family.</text>
</comment>
<protein>
    <submittedName>
        <fullName evidence="6">LysR family transcriptional regulator</fullName>
    </submittedName>
</protein>
<dbReference type="SUPFAM" id="SSF53850">
    <property type="entry name" value="Periplasmic binding protein-like II"/>
    <property type="match status" value="1"/>
</dbReference>
<dbReference type="InterPro" id="IPR036390">
    <property type="entry name" value="WH_DNA-bd_sf"/>
</dbReference>
<dbReference type="InterPro" id="IPR005119">
    <property type="entry name" value="LysR_subst-bd"/>
</dbReference>
<evidence type="ECO:0000256" key="3">
    <source>
        <dbReference type="ARBA" id="ARBA00023125"/>
    </source>
</evidence>
<organism evidence="6 7">
    <name type="scientific">Burkholderia aenigmatica</name>
    <dbReference type="NCBI Taxonomy" id="2015348"/>
    <lineage>
        <taxon>Bacteria</taxon>
        <taxon>Pseudomonadati</taxon>
        <taxon>Pseudomonadota</taxon>
        <taxon>Betaproteobacteria</taxon>
        <taxon>Burkholderiales</taxon>
        <taxon>Burkholderiaceae</taxon>
        <taxon>Burkholderia</taxon>
        <taxon>Burkholderia cepacia complex</taxon>
    </lineage>
</organism>
<dbReference type="Gene3D" id="1.10.10.10">
    <property type="entry name" value="Winged helix-like DNA-binding domain superfamily/Winged helix DNA-binding domain"/>
    <property type="match status" value="1"/>
</dbReference>
<dbReference type="PANTHER" id="PTHR30537:SF5">
    <property type="entry name" value="HTH-TYPE TRANSCRIPTIONAL ACTIVATOR TTDR-RELATED"/>
    <property type="match status" value="1"/>
</dbReference>